<protein>
    <submittedName>
        <fullName evidence="1">Uncharacterized protein</fullName>
    </submittedName>
</protein>
<organism evidence="1 2">
    <name type="scientific">Saccharomyces cerevisiae (strain AWRI1631)</name>
    <name type="common">Baker's yeast</name>
    <dbReference type="NCBI Taxonomy" id="545124"/>
    <lineage>
        <taxon>Eukaryota</taxon>
        <taxon>Fungi</taxon>
        <taxon>Dikarya</taxon>
        <taxon>Ascomycota</taxon>
        <taxon>Saccharomycotina</taxon>
        <taxon>Saccharomycetes</taxon>
        <taxon>Saccharomycetales</taxon>
        <taxon>Saccharomycetaceae</taxon>
        <taxon>Saccharomyces</taxon>
    </lineage>
</organism>
<dbReference type="AlphaFoldDB" id="B5VKN9"/>
<dbReference type="EMBL" id="ABSV01001213">
    <property type="protein sequence ID" value="EDZ71504.1"/>
    <property type="molecule type" value="Genomic_DNA"/>
</dbReference>
<gene>
    <name evidence="1" type="ORF">AWRI1631_91010</name>
</gene>
<evidence type="ECO:0000313" key="2">
    <source>
        <dbReference type="Proteomes" id="UP000008988"/>
    </source>
</evidence>
<comment type="caution">
    <text evidence="1">The sequence shown here is derived from an EMBL/GenBank/DDBJ whole genome shotgun (WGS) entry which is preliminary data.</text>
</comment>
<accession>B5VKN9</accession>
<name>B5VKN9_YEAS6</name>
<evidence type="ECO:0000313" key="1">
    <source>
        <dbReference type="EMBL" id="EDZ71504.1"/>
    </source>
</evidence>
<dbReference type="Proteomes" id="UP000008988">
    <property type="component" value="Unassembled WGS sequence"/>
</dbReference>
<reference evidence="1 2" key="1">
    <citation type="journal article" date="2008" name="FEMS Yeast Res.">
        <title>Comparative genome analysis of a Saccharomyces cerevisiae wine strain.</title>
        <authorList>
            <person name="Borneman A.R."/>
            <person name="Forgan A.H."/>
            <person name="Pretorius I.S."/>
            <person name="Chambers P.J."/>
        </authorList>
    </citation>
    <scope>NUCLEOTIDE SEQUENCE [LARGE SCALE GENOMIC DNA]</scope>
    <source>
        <strain evidence="1 2">AWRI1631</strain>
    </source>
</reference>
<proteinExistence type="predicted"/>
<sequence>MHSSDSSPDLTSCFCNLRGFGLSFVSSEAFASCSDPLWTLSLSASVAFFSLSELSSVLFFSMLKPLPNDKPEPNANGFFVLLSEAGKLSVLVVASPSFVSFLATPNPVPNLDAAPNTNLSSFLSSSTLPDSTVFPSSTLIFLCDGSWSFLPSSFFSSSFLLGASDLSLVSSACSSLSFSLGLLGVPSSLSIGFSTAVCFTSEFSLAALPPLVSLMLSKFMRTCFVQIDLLTFWFE</sequence>